<evidence type="ECO:0000256" key="1">
    <source>
        <dbReference type="SAM" id="MobiDB-lite"/>
    </source>
</evidence>
<sequence length="110" mass="12359">MADKYQETPKRPEMVRVPPQRGRVKAMIFKGFAQKVKNVVSLVGFAKRGAGNGSLASTRLPVVFHLIYKYAFMSFSFLFYSRQPGNCKTGSGFRVDGNSKDNGRRQNTSF</sequence>
<name>A0A835MQ59_9ROSI</name>
<organism evidence="2 3">
    <name type="scientific">Salix dunnii</name>
    <dbReference type="NCBI Taxonomy" id="1413687"/>
    <lineage>
        <taxon>Eukaryota</taxon>
        <taxon>Viridiplantae</taxon>
        <taxon>Streptophyta</taxon>
        <taxon>Embryophyta</taxon>
        <taxon>Tracheophyta</taxon>
        <taxon>Spermatophyta</taxon>
        <taxon>Magnoliopsida</taxon>
        <taxon>eudicotyledons</taxon>
        <taxon>Gunneridae</taxon>
        <taxon>Pentapetalae</taxon>
        <taxon>rosids</taxon>
        <taxon>fabids</taxon>
        <taxon>Malpighiales</taxon>
        <taxon>Salicaceae</taxon>
        <taxon>Saliceae</taxon>
        <taxon>Salix</taxon>
    </lineage>
</organism>
<evidence type="ECO:0000313" key="2">
    <source>
        <dbReference type="EMBL" id="KAF9674827.1"/>
    </source>
</evidence>
<gene>
    <name evidence="2" type="ORF">SADUNF_Sadunf10G0167400</name>
</gene>
<accession>A0A835MQ59</accession>
<dbReference type="OrthoDB" id="830987at2759"/>
<reference evidence="2 3" key="1">
    <citation type="submission" date="2020-10" db="EMBL/GenBank/DDBJ databases">
        <title>Plant Genome Project.</title>
        <authorList>
            <person name="Zhang R.-G."/>
        </authorList>
    </citation>
    <scope>NUCLEOTIDE SEQUENCE [LARGE SCALE GENOMIC DNA]</scope>
    <source>
        <strain evidence="2">FAFU-HL-1</strain>
        <tissue evidence="2">Leaf</tissue>
    </source>
</reference>
<protein>
    <submittedName>
        <fullName evidence="2">Uncharacterized protein</fullName>
    </submittedName>
</protein>
<evidence type="ECO:0000313" key="3">
    <source>
        <dbReference type="Proteomes" id="UP000657918"/>
    </source>
</evidence>
<dbReference type="Proteomes" id="UP000657918">
    <property type="component" value="Unassembled WGS sequence"/>
</dbReference>
<proteinExistence type="predicted"/>
<dbReference type="AlphaFoldDB" id="A0A835MQ59"/>
<dbReference type="EMBL" id="JADGMS010000010">
    <property type="protein sequence ID" value="KAF9674827.1"/>
    <property type="molecule type" value="Genomic_DNA"/>
</dbReference>
<keyword evidence="3" id="KW-1185">Reference proteome</keyword>
<comment type="caution">
    <text evidence="2">The sequence shown here is derived from an EMBL/GenBank/DDBJ whole genome shotgun (WGS) entry which is preliminary data.</text>
</comment>
<feature type="region of interest" description="Disordered" evidence="1">
    <location>
        <begin position="89"/>
        <end position="110"/>
    </location>
</feature>